<accession>G5IHK4</accession>
<reference evidence="7 8" key="1">
    <citation type="submission" date="2011-08" db="EMBL/GenBank/DDBJ databases">
        <title>The Genome Sequence of Clostridium hathewayi WAL-18680.</title>
        <authorList>
            <consortium name="The Broad Institute Genome Sequencing Platform"/>
            <person name="Earl A."/>
            <person name="Ward D."/>
            <person name="Feldgarden M."/>
            <person name="Gevers D."/>
            <person name="Finegold S.M."/>
            <person name="Summanen P.H."/>
            <person name="Molitoris D.R."/>
            <person name="Song M."/>
            <person name="Daigneault M."/>
            <person name="Allen-Vercoe E."/>
            <person name="Young S.K."/>
            <person name="Zeng Q."/>
            <person name="Gargeya S."/>
            <person name="Fitzgerald M."/>
            <person name="Haas B."/>
            <person name="Abouelleil A."/>
            <person name="Alvarado L."/>
            <person name="Arachchi H.M."/>
            <person name="Berlin A."/>
            <person name="Brown A."/>
            <person name="Chapman S.B."/>
            <person name="Chen Z."/>
            <person name="Dunbar C."/>
            <person name="Freedman E."/>
            <person name="Gearin G."/>
            <person name="Gellesch M."/>
            <person name="Goldberg J."/>
            <person name="Griggs A."/>
            <person name="Gujja S."/>
            <person name="Heiman D."/>
            <person name="Howarth C."/>
            <person name="Larson L."/>
            <person name="Lui A."/>
            <person name="MacDonald P.J.P."/>
            <person name="Montmayeur A."/>
            <person name="Murphy C."/>
            <person name="Neiman D."/>
            <person name="Pearson M."/>
            <person name="Priest M."/>
            <person name="Roberts A."/>
            <person name="Saif S."/>
            <person name="Shea T."/>
            <person name="Shenoy N."/>
            <person name="Sisk P."/>
            <person name="Stolte C."/>
            <person name="Sykes S."/>
            <person name="Wortman J."/>
            <person name="Nusbaum C."/>
            <person name="Birren B."/>
        </authorList>
    </citation>
    <scope>NUCLEOTIDE SEQUENCE [LARGE SCALE GENOMIC DNA]</scope>
    <source>
        <strain evidence="7 8">WAL-18680</strain>
    </source>
</reference>
<evidence type="ECO:0000256" key="3">
    <source>
        <dbReference type="ARBA" id="ARBA00022692"/>
    </source>
</evidence>
<keyword evidence="2" id="KW-1003">Cell membrane</keyword>
<name>G5IHK4_9FIRM</name>
<protein>
    <submittedName>
        <fullName evidence="7">Uncharacterized protein</fullName>
    </submittedName>
</protein>
<feature type="transmembrane region" description="Helical" evidence="6">
    <location>
        <begin position="130"/>
        <end position="147"/>
    </location>
</feature>
<feature type="transmembrane region" description="Helical" evidence="6">
    <location>
        <begin position="211"/>
        <end position="229"/>
    </location>
</feature>
<feature type="transmembrane region" description="Helical" evidence="6">
    <location>
        <begin position="43"/>
        <end position="62"/>
    </location>
</feature>
<keyword evidence="8" id="KW-1185">Reference proteome</keyword>
<dbReference type="CDD" id="cd06579">
    <property type="entry name" value="TM_PBP1_transp_AraH_like"/>
    <property type="match status" value="1"/>
</dbReference>
<dbReference type="Proteomes" id="UP000005384">
    <property type="component" value="Unassembled WGS sequence"/>
</dbReference>
<evidence type="ECO:0000313" key="7">
    <source>
        <dbReference type="EMBL" id="EHI59051.1"/>
    </source>
</evidence>
<dbReference type="EMBL" id="ADLN01000078">
    <property type="protein sequence ID" value="EHI59051.1"/>
    <property type="molecule type" value="Genomic_DNA"/>
</dbReference>
<organism evidence="7 8">
    <name type="scientific">Hungatella hathewayi WAL-18680</name>
    <dbReference type="NCBI Taxonomy" id="742737"/>
    <lineage>
        <taxon>Bacteria</taxon>
        <taxon>Bacillati</taxon>
        <taxon>Bacillota</taxon>
        <taxon>Clostridia</taxon>
        <taxon>Lachnospirales</taxon>
        <taxon>Lachnospiraceae</taxon>
        <taxon>Hungatella</taxon>
    </lineage>
</organism>
<evidence type="ECO:0000256" key="2">
    <source>
        <dbReference type="ARBA" id="ARBA00022475"/>
    </source>
</evidence>
<feature type="transmembrane region" description="Helical" evidence="6">
    <location>
        <begin position="159"/>
        <end position="180"/>
    </location>
</feature>
<sequence length="310" mass="32309">MDKKEKYRQIINQYGILFVVVLIGIVFTLSNKNFLTTDNVINIFRQMAVTAIVAIGMTFIMITGDIDVGVGGVACLTGIVISLLMSRGISIPLALLAGLLVGAALEFLNGALVTRFALPPMVVTLGTMNLANGIASLLTGGTAVYGLPEGFLVIGRGSFLGVPNQVWLLAVFAIVSTVVLNKTPFGRHVYAIGGNAEVAKLSGIHVKKVKIFLYIVSGICASVGGIILSSRTGSGQPTLAATMNMNVITAVAIGGTSLNGGSGTIWGSIMGALLLTMITNGLNVNGINSYWQLVVSAIVLIITIIVNRND</sequence>
<dbReference type="AlphaFoldDB" id="G5IHK4"/>
<evidence type="ECO:0000256" key="4">
    <source>
        <dbReference type="ARBA" id="ARBA00022989"/>
    </source>
</evidence>
<dbReference type="OrthoDB" id="9815820at2"/>
<keyword evidence="5 6" id="KW-0472">Membrane</keyword>
<dbReference type="InterPro" id="IPR001851">
    <property type="entry name" value="ABC_transp_permease"/>
</dbReference>
<dbReference type="RefSeq" id="WP_006780958.1">
    <property type="nucleotide sequence ID" value="NZ_CP040506.1"/>
</dbReference>
<proteinExistence type="predicted"/>
<evidence type="ECO:0000256" key="5">
    <source>
        <dbReference type="ARBA" id="ARBA00023136"/>
    </source>
</evidence>
<dbReference type="GO" id="GO:0005886">
    <property type="term" value="C:plasma membrane"/>
    <property type="evidence" value="ECO:0007669"/>
    <property type="project" value="UniProtKB-SubCell"/>
</dbReference>
<feature type="transmembrane region" description="Helical" evidence="6">
    <location>
        <begin position="12"/>
        <end position="31"/>
    </location>
</feature>
<keyword evidence="3 6" id="KW-0812">Transmembrane</keyword>
<dbReference type="HOGENOM" id="CLU_028880_2_2_9"/>
<comment type="caution">
    <text evidence="7">The sequence shown here is derived from an EMBL/GenBank/DDBJ whole genome shotgun (WGS) entry which is preliminary data.</text>
</comment>
<comment type="subcellular location">
    <subcellularLocation>
        <location evidence="1">Cell membrane</location>
        <topology evidence="1">Multi-pass membrane protein</topology>
    </subcellularLocation>
</comment>
<evidence type="ECO:0000313" key="8">
    <source>
        <dbReference type="Proteomes" id="UP000005384"/>
    </source>
</evidence>
<dbReference type="PANTHER" id="PTHR32196">
    <property type="entry name" value="ABC TRANSPORTER PERMEASE PROTEIN YPHD-RELATED-RELATED"/>
    <property type="match status" value="1"/>
</dbReference>
<dbReference type="GO" id="GO:0022857">
    <property type="term" value="F:transmembrane transporter activity"/>
    <property type="evidence" value="ECO:0007669"/>
    <property type="project" value="InterPro"/>
</dbReference>
<feature type="transmembrane region" description="Helical" evidence="6">
    <location>
        <begin position="250"/>
        <end position="278"/>
    </location>
</feature>
<dbReference type="PATRIC" id="fig|742737.3.peg.2980"/>
<dbReference type="Pfam" id="PF02653">
    <property type="entry name" value="BPD_transp_2"/>
    <property type="match status" value="1"/>
</dbReference>
<feature type="transmembrane region" description="Helical" evidence="6">
    <location>
        <begin position="93"/>
        <end position="118"/>
    </location>
</feature>
<feature type="transmembrane region" description="Helical" evidence="6">
    <location>
        <begin position="290"/>
        <end position="307"/>
    </location>
</feature>
<evidence type="ECO:0000256" key="1">
    <source>
        <dbReference type="ARBA" id="ARBA00004651"/>
    </source>
</evidence>
<evidence type="ECO:0000256" key="6">
    <source>
        <dbReference type="SAM" id="Phobius"/>
    </source>
</evidence>
<gene>
    <name evidence="7" type="ORF">HMPREF9473_02982</name>
</gene>
<feature type="transmembrane region" description="Helical" evidence="6">
    <location>
        <begin position="68"/>
        <end position="86"/>
    </location>
</feature>
<keyword evidence="4 6" id="KW-1133">Transmembrane helix</keyword>